<dbReference type="Proteomes" id="UP000198635">
    <property type="component" value="Unassembled WGS sequence"/>
</dbReference>
<name>A0A1I3W6J3_9BACT</name>
<evidence type="ECO:0000313" key="3">
    <source>
        <dbReference type="Proteomes" id="UP000198635"/>
    </source>
</evidence>
<accession>A0A1I3W6J3</accession>
<sequence>MNNASDNKKINPKESTFTSEMEAVNKKYAKDWKLELLALSGFCVSGVIFIVSGVQSGDFLTVSGSVVWLVSCLCWMIPYRKFF</sequence>
<dbReference type="AlphaFoldDB" id="A0A1I3W6J3"/>
<keyword evidence="3" id="KW-1185">Reference proteome</keyword>
<feature type="transmembrane region" description="Helical" evidence="1">
    <location>
        <begin position="60"/>
        <end position="79"/>
    </location>
</feature>
<keyword evidence="1" id="KW-0472">Membrane</keyword>
<proteinExistence type="predicted"/>
<evidence type="ECO:0000313" key="2">
    <source>
        <dbReference type="EMBL" id="SFK02919.1"/>
    </source>
</evidence>
<feature type="transmembrane region" description="Helical" evidence="1">
    <location>
        <begin position="36"/>
        <end position="54"/>
    </location>
</feature>
<dbReference type="RefSeq" id="WP_245751100.1">
    <property type="nucleotide sequence ID" value="NZ_FORX01000012.1"/>
</dbReference>
<dbReference type="STRING" id="52560.SAMN04488082_11253"/>
<dbReference type="EMBL" id="FORX01000012">
    <property type="protein sequence ID" value="SFK02919.1"/>
    <property type="molecule type" value="Genomic_DNA"/>
</dbReference>
<protein>
    <submittedName>
        <fullName evidence="2">Uncharacterized protein</fullName>
    </submittedName>
</protein>
<organism evidence="2 3">
    <name type="scientific">Desulfomicrobium apsheronum</name>
    <dbReference type="NCBI Taxonomy" id="52560"/>
    <lineage>
        <taxon>Bacteria</taxon>
        <taxon>Pseudomonadati</taxon>
        <taxon>Thermodesulfobacteriota</taxon>
        <taxon>Desulfovibrionia</taxon>
        <taxon>Desulfovibrionales</taxon>
        <taxon>Desulfomicrobiaceae</taxon>
        <taxon>Desulfomicrobium</taxon>
    </lineage>
</organism>
<reference evidence="3" key="1">
    <citation type="submission" date="2016-10" db="EMBL/GenBank/DDBJ databases">
        <authorList>
            <person name="Varghese N."/>
            <person name="Submissions S."/>
        </authorList>
    </citation>
    <scope>NUCLEOTIDE SEQUENCE [LARGE SCALE GENOMIC DNA]</scope>
    <source>
        <strain evidence="3">DSM 5918</strain>
    </source>
</reference>
<keyword evidence="1" id="KW-1133">Transmembrane helix</keyword>
<gene>
    <name evidence="2" type="ORF">SAMN04488082_11253</name>
</gene>
<keyword evidence="1" id="KW-0812">Transmembrane</keyword>
<evidence type="ECO:0000256" key="1">
    <source>
        <dbReference type="SAM" id="Phobius"/>
    </source>
</evidence>